<keyword evidence="1" id="KW-1133">Transmembrane helix</keyword>
<feature type="transmembrane region" description="Helical" evidence="1">
    <location>
        <begin position="16"/>
        <end position="39"/>
    </location>
</feature>
<dbReference type="GO" id="GO:0008168">
    <property type="term" value="F:methyltransferase activity"/>
    <property type="evidence" value="ECO:0007669"/>
    <property type="project" value="UniProtKB-KW"/>
</dbReference>
<evidence type="ECO:0000259" key="2">
    <source>
        <dbReference type="Pfam" id="PF13649"/>
    </source>
</evidence>
<feature type="domain" description="Methyltransferase" evidence="2">
    <location>
        <begin position="87"/>
        <end position="192"/>
    </location>
</feature>
<dbReference type="GO" id="GO:0032259">
    <property type="term" value="P:methylation"/>
    <property type="evidence" value="ECO:0007669"/>
    <property type="project" value="UniProtKB-KW"/>
</dbReference>
<sequence length="245" mass="26275">MYRARPLGDYGIDAPWVPWLIAGIGVVYLVLAGCAVWLWDAAPTGIVVGVIGLLVLVSAGLFWHASLRGKFAVWREVLNKVPSAQHVLDMGCGRGAVAIMTAQRFPDAQITGVDLWRSIDQSGNGPDAAASNAARNGVDDRIVFLTADMTALPAPDDAFDLVTASLSIHNISRSAGRGQAIDEAWRVLAPGGRLVIADISKVREYERRLRAHGAADVAKRAAGWRMWWSGPWMATGILEATKPVA</sequence>
<evidence type="ECO:0000313" key="3">
    <source>
        <dbReference type="EMBL" id="QAY61209.1"/>
    </source>
</evidence>
<feature type="transmembrane region" description="Helical" evidence="1">
    <location>
        <begin position="45"/>
        <end position="65"/>
    </location>
</feature>
<gene>
    <name evidence="3" type="ORF">ET475_15290</name>
</gene>
<dbReference type="Proteomes" id="UP000293995">
    <property type="component" value="Chromosome"/>
</dbReference>
<dbReference type="PROSITE" id="PS51257">
    <property type="entry name" value="PROKAR_LIPOPROTEIN"/>
    <property type="match status" value="1"/>
</dbReference>
<keyword evidence="1" id="KW-0472">Membrane</keyword>
<dbReference type="KEGG" id="mprt:ET475_15290"/>
<keyword evidence="4" id="KW-1185">Reference proteome</keyword>
<keyword evidence="1" id="KW-0812">Transmembrane</keyword>
<dbReference type="EMBL" id="CP035494">
    <property type="protein sequence ID" value="QAY61209.1"/>
    <property type="molecule type" value="Genomic_DNA"/>
</dbReference>
<keyword evidence="3" id="KW-0808">Transferase</keyword>
<dbReference type="OrthoDB" id="29650at2"/>
<organism evidence="3 4">
    <name type="scientific">Microbacterium protaetiae</name>
    <dbReference type="NCBI Taxonomy" id="2509458"/>
    <lineage>
        <taxon>Bacteria</taxon>
        <taxon>Bacillati</taxon>
        <taxon>Actinomycetota</taxon>
        <taxon>Actinomycetes</taxon>
        <taxon>Micrococcales</taxon>
        <taxon>Microbacteriaceae</taxon>
        <taxon>Microbacterium</taxon>
    </lineage>
</organism>
<evidence type="ECO:0000313" key="4">
    <source>
        <dbReference type="Proteomes" id="UP000293995"/>
    </source>
</evidence>
<proteinExistence type="predicted"/>
<reference evidence="3 4" key="1">
    <citation type="submission" date="2019-01" db="EMBL/GenBank/DDBJ databases">
        <title>Genome sequencing of strain DFW100M-13.</title>
        <authorList>
            <person name="Heo J."/>
            <person name="Kim S.-J."/>
            <person name="Kim J.-S."/>
            <person name="Hong S.-B."/>
            <person name="Kwon S.-W."/>
        </authorList>
    </citation>
    <scope>NUCLEOTIDE SEQUENCE [LARGE SCALE GENOMIC DNA]</scope>
    <source>
        <strain evidence="3 4">DFW100M-13</strain>
    </source>
</reference>
<dbReference type="SUPFAM" id="SSF53335">
    <property type="entry name" value="S-adenosyl-L-methionine-dependent methyltransferases"/>
    <property type="match status" value="1"/>
</dbReference>
<name>A0A4P6EIU9_9MICO</name>
<protein>
    <submittedName>
        <fullName evidence="3">Class I SAM-dependent methyltransferase</fullName>
    </submittedName>
</protein>
<evidence type="ECO:0000256" key="1">
    <source>
        <dbReference type="SAM" id="Phobius"/>
    </source>
</evidence>
<dbReference type="RefSeq" id="WP_129392205.1">
    <property type="nucleotide sequence ID" value="NZ_CP035494.1"/>
</dbReference>
<dbReference type="PANTHER" id="PTHR45277:SF1">
    <property type="entry name" value="EXPRESSED PROTEIN"/>
    <property type="match status" value="1"/>
</dbReference>
<dbReference type="InterPro" id="IPR029063">
    <property type="entry name" value="SAM-dependent_MTases_sf"/>
</dbReference>
<dbReference type="Pfam" id="PF13649">
    <property type="entry name" value="Methyltransf_25"/>
    <property type="match status" value="1"/>
</dbReference>
<keyword evidence="3" id="KW-0489">Methyltransferase</keyword>
<dbReference type="Gene3D" id="3.40.50.150">
    <property type="entry name" value="Vaccinia Virus protein VP39"/>
    <property type="match status" value="1"/>
</dbReference>
<dbReference type="AlphaFoldDB" id="A0A4P6EIU9"/>
<dbReference type="PANTHER" id="PTHR45277">
    <property type="entry name" value="EXPRESSED PROTEIN"/>
    <property type="match status" value="1"/>
</dbReference>
<dbReference type="CDD" id="cd02440">
    <property type="entry name" value="AdoMet_MTases"/>
    <property type="match status" value="1"/>
</dbReference>
<accession>A0A4P6EIU9</accession>
<dbReference type="InterPro" id="IPR041698">
    <property type="entry name" value="Methyltransf_25"/>
</dbReference>